<sequence length="215" mass="23490">MLSLREVLFCKTIFAFHLHNKSVLTKNYKQIDGYIVGGKDAEEGEFPYQVSLQKYSSHICGASIISSEWVVTAAHCIEGNPTEILSIRYGSIHHDSGGEVAEAIETVAHPSYSDWTLDNDIALIRTKTPIKLNSNTVKAIPLPDQDSDVTAGQSVAITGWGYTTEGVQILSPILQKITLPAVERSVCREIYKVYNEVTESMICAGIPEGGVDACQ</sequence>
<evidence type="ECO:0000256" key="3">
    <source>
        <dbReference type="ARBA" id="ARBA00022825"/>
    </source>
</evidence>
<dbReference type="OrthoDB" id="6514235at2759"/>
<dbReference type="PROSITE" id="PS00134">
    <property type="entry name" value="TRYPSIN_HIS"/>
    <property type="match status" value="1"/>
</dbReference>
<protein>
    <recommendedName>
        <fullName evidence="5">Peptidase S1 domain-containing protein</fullName>
    </recommendedName>
</protein>
<accession>A0A7R9LED5</accession>
<dbReference type="PRINTS" id="PR00722">
    <property type="entry name" value="CHYMOTRYPSIN"/>
</dbReference>
<feature type="domain" description="Peptidase S1" evidence="5">
    <location>
        <begin position="35"/>
        <end position="215"/>
    </location>
</feature>
<dbReference type="Proteomes" id="UP000759131">
    <property type="component" value="Unassembled WGS sequence"/>
</dbReference>
<keyword evidence="1" id="KW-0645">Protease</keyword>
<proteinExistence type="predicted"/>
<dbReference type="InterPro" id="IPR018114">
    <property type="entry name" value="TRYPSIN_HIS"/>
</dbReference>
<dbReference type="Gene3D" id="2.40.10.10">
    <property type="entry name" value="Trypsin-like serine proteases"/>
    <property type="match status" value="2"/>
</dbReference>
<keyword evidence="7" id="KW-1185">Reference proteome</keyword>
<dbReference type="PANTHER" id="PTHR24252:SF7">
    <property type="entry name" value="HYALIN"/>
    <property type="match status" value="1"/>
</dbReference>
<dbReference type="InterPro" id="IPR001254">
    <property type="entry name" value="Trypsin_dom"/>
</dbReference>
<keyword evidence="3" id="KW-0720">Serine protease</keyword>
<dbReference type="FunFam" id="2.40.10.10:FF:000073">
    <property type="entry name" value="Trypsin alpha"/>
    <property type="match status" value="1"/>
</dbReference>
<dbReference type="GO" id="GO:0006508">
    <property type="term" value="P:proteolysis"/>
    <property type="evidence" value="ECO:0007669"/>
    <property type="project" value="UniProtKB-KW"/>
</dbReference>
<dbReference type="SUPFAM" id="SSF50494">
    <property type="entry name" value="Trypsin-like serine proteases"/>
    <property type="match status" value="1"/>
</dbReference>
<organism evidence="6">
    <name type="scientific">Medioppia subpectinata</name>
    <dbReference type="NCBI Taxonomy" id="1979941"/>
    <lineage>
        <taxon>Eukaryota</taxon>
        <taxon>Metazoa</taxon>
        <taxon>Ecdysozoa</taxon>
        <taxon>Arthropoda</taxon>
        <taxon>Chelicerata</taxon>
        <taxon>Arachnida</taxon>
        <taxon>Acari</taxon>
        <taxon>Acariformes</taxon>
        <taxon>Sarcoptiformes</taxon>
        <taxon>Oribatida</taxon>
        <taxon>Brachypylina</taxon>
        <taxon>Oppioidea</taxon>
        <taxon>Oppiidae</taxon>
        <taxon>Medioppia</taxon>
    </lineage>
</organism>
<name>A0A7R9LED5_9ACAR</name>
<evidence type="ECO:0000256" key="1">
    <source>
        <dbReference type="ARBA" id="ARBA00022670"/>
    </source>
</evidence>
<gene>
    <name evidence="6" type="ORF">OSB1V03_LOCUS17980</name>
</gene>
<evidence type="ECO:0000256" key="4">
    <source>
        <dbReference type="ARBA" id="ARBA00023157"/>
    </source>
</evidence>
<keyword evidence="2" id="KW-0378">Hydrolase</keyword>
<dbReference type="CDD" id="cd00190">
    <property type="entry name" value="Tryp_SPc"/>
    <property type="match status" value="1"/>
</dbReference>
<dbReference type="EMBL" id="OC877326">
    <property type="protein sequence ID" value="CAD7639943.1"/>
    <property type="molecule type" value="Genomic_DNA"/>
</dbReference>
<dbReference type="InterPro" id="IPR009003">
    <property type="entry name" value="Peptidase_S1_PA"/>
</dbReference>
<dbReference type="AlphaFoldDB" id="A0A7R9LED5"/>
<dbReference type="PANTHER" id="PTHR24252">
    <property type="entry name" value="ACROSIN-RELATED"/>
    <property type="match status" value="1"/>
</dbReference>
<dbReference type="InterPro" id="IPR043504">
    <property type="entry name" value="Peptidase_S1_PA_chymotrypsin"/>
</dbReference>
<evidence type="ECO:0000256" key="2">
    <source>
        <dbReference type="ARBA" id="ARBA00022801"/>
    </source>
</evidence>
<dbReference type="InterPro" id="IPR001314">
    <property type="entry name" value="Peptidase_S1A"/>
</dbReference>
<dbReference type="EMBL" id="CAJPIZ010022751">
    <property type="protein sequence ID" value="CAG2118028.1"/>
    <property type="molecule type" value="Genomic_DNA"/>
</dbReference>
<dbReference type="Pfam" id="PF00089">
    <property type="entry name" value="Trypsin"/>
    <property type="match status" value="1"/>
</dbReference>
<dbReference type="SMART" id="SM00020">
    <property type="entry name" value="Tryp_SPc"/>
    <property type="match status" value="1"/>
</dbReference>
<evidence type="ECO:0000313" key="6">
    <source>
        <dbReference type="EMBL" id="CAD7639943.1"/>
    </source>
</evidence>
<keyword evidence="4" id="KW-1015">Disulfide bond</keyword>
<evidence type="ECO:0000259" key="5">
    <source>
        <dbReference type="PROSITE" id="PS50240"/>
    </source>
</evidence>
<dbReference type="PROSITE" id="PS50240">
    <property type="entry name" value="TRYPSIN_DOM"/>
    <property type="match status" value="1"/>
</dbReference>
<evidence type="ECO:0000313" key="7">
    <source>
        <dbReference type="Proteomes" id="UP000759131"/>
    </source>
</evidence>
<dbReference type="GO" id="GO:0004252">
    <property type="term" value="F:serine-type endopeptidase activity"/>
    <property type="evidence" value="ECO:0007669"/>
    <property type="project" value="InterPro"/>
</dbReference>
<reference evidence="6" key="1">
    <citation type="submission" date="2020-11" db="EMBL/GenBank/DDBJ databases">
        <authorList>
            <person name="Tran Van P."/>
        </authorList>
    </citation>
    <scope>NUCLEOTIDE SEQUENCE</scope>
</reference>
<feature type="non-terminal residue" evidence="6">
    <location>
        <position position="1"/>
    </location>
</feature>